<organism evidence="1 2">
    <name type="scientific">Banduia mediterranea</name>
    <dbReference type="NCBI Taxonomy" id="3075609"/>
    <lineage>
        <taxon>Bacteria</taxon>
        <taxon>Pseudomonadati</taxon>
        <taxon>Pseudomonadota</taxon>
        <taxon>Gammaproteobacteria</taxon>
        <taxon>Nevskiales</taxon>
        <taxon>Algiphilaceae</taxon>
        <taxon>Banduia</taxon>
    </lineage>
</organism>
<protein>
    <submittedName>
        <fullName evidence="1">TIGR02677 family protein</fullName>
    </submittedName>
</protein>
<proteinExistence type="predicted"/>
<dbReference type="NCBIfam" id="TIGR02677">
    <property type="entry name" value="TIGR02677 family protein"/>
    <property type="match status" value="1"/>
</dbReference>
<evidence type="ECO:0000313" key="2">
    <source>
        <dbReference type="Proteomes" id="UP001254608"/>
    </source>
</evidence>
<accession>A0ABU2WJK2</accession>
<name>A0ABU2WJK2_9GAMM</name>
<dbReference type="EMBL" id="JAVRIC010000016">
    <property type="protein sequence ID" value="MDT0498045.1"/>
    <property type="molecule type" value="Genomic_DNA"/>
</dbReference>
<gene>
    <name evidence="1" type="ORF">RM530_11815</name>
</gene>
<comment type="caution">
    <text evidence="1">The sequence shown here is derived from an EMBL/GenBank/DDBJ whole genome shotgun (WGS) entry which is preliminary data.</text>
</comment>
<reference evidence="1 2" key="1">
    <citation type="submission" date="2023-09" db="EMBL/GenBank/DDBJ databases">
        <authorList>
            <person name="Rey-Velasco X."/>
        </authorList>
    </citation>
    <scope>NUCLEOTIDE SEQUENCE [LARGE SCALE GENOMIC DNA]</scope>
    <source>
        <strain evidence="1 2">W345</strain>
    </source>
</reference>
<dbReference type="InterPro" id="IPR013493">
    <property type="entry name" value="CHP02677"/>
</dbReference>
<dbReference type="RefSeq" id="WP_311365435.1">
    <property type="nucleotide sequence ID" value="NZ_JAVRIC010000016.1"/>
</dbReference>
<dbReference type="Proteomes" id="UP001254608">
    <property type="component" value="Unassembled WGS sequence"/>
</dbReference>
<keyword evidence="2" id="KW-1185">Reference proteome</keyword>
<dbReference type="Pfam" id="PF09660">
    <property type="entry name" value="DUF2397"/>
    <property type="match status" value="1"/>
</dbReference>
<sequence>MSQTESARLFRHVSAERADAYRAIMDCFAAARRQFRLHLRSDEILHETRWRERMPAAEELDGLLAQLVDWGNLEAQPDTARVATIEDFYRKRLLYRLTRGGEAVEAGLATFAETLSRHGELQSVALDDILARLNSLAVLAQADAPDAAKVHEILRDLVHVFGSLADNAEAFMTGLARTIELQRAEQDAVMAFKKRLIDYLERFIGELVTKSGRIAQRLRELQPRAEALLALAAEREAGDAAPGDALAESEAYAPRLAVWRERWRGLSRWFVADGRDKPQAELLRASARAAIPRLLQAVTTLNERRAGRSDRAADFRRLALWFAACPEPAQTHRLWRAAFALSPARHLALSPAETAAATSPWGEAPPVRIHPRLRETGQLATRGGPPKIRERSAERAQLAHRLAEESAQTEAARQRLATGRETRLSELGTLDRHAFRLFLSLLGDALAAQRHPDQAVERSTSDGSLTIRLEPLEANSRAEIDTELGHFRGRDHRLLIRPIV</sequence>
<evidence type="ECO:0000313" key="1">
    <source>
        <dbReference type="EMBL" id="MDT0498045.1"/>
    </source>
</evidence>